<proteinExistence type="predicted"/>
<gene>
    <name evidence="2" type="ORF">DASC09_045200</name>
</gene>
<evidence type="ECO:0000313" key="2">
    <source>
        <dbReference type="EMBL" id="GMM37195.1"/>
    </source>
</evidence>
<reference evidence="2 3" key="1">
    <citation type="journal article" date="2023" name="Elife">
        <title>Identification of key yeast species and microbe-microbe interactions impacting larval growth of Drosophila in the wild.</title>
        <authorList>
            <person name="Mure A."/>
            <person name="Sugiura Y."/>
            <person name="Maeda R."/>
            <person name="Honda K."/>
            <person name="Sakurai N."/>
            <person name="Takahashi Y."/>
            <person name="Watada M."/>
            <person name="Katoh T."/>
            <person name="Gotoh A."/>
            <person name="Gotoh Y."/>
            <person name="Taniguchi I."/>
            <person name="Nakamura K."/>
            <person name="Hayashi T."/>
            <person name="Katayama T."/>
            <person name="Uemura T."/>
            <person name="Hattori Y."/>
        </authorList>
    </citation>
    <scope>NUCLEOTIDE SEQUENCE [LARGE SCALE GENOMIC DNA]</scope>
    <source>
        <strain evidence="2 3">SC-9</strain>
    </source>
</reference>
<comment type="caution">
    <text evidence="2">The sequence shown here is derived from an EMBL/GenBank/DDBJ whole genome shotgun (WGS) entry which is preliminary data.</text>
</comment>
<sequence length="641" mass="73078">MHSSPRSIFSTLSTTDYYNGHKSCWKRKTRFKKLNSRASGIFDVFKRHRKNYPKDPIILSPNSSNFSEDSYSKSNKDSSSNNELCDSDSVSNQNPVNIHQNIQFCSELIDQLFFDSDDEDLNIYDFEPIADLLEDSDNSSNPFAFFSPAISKGKLRSSQRKIREQGWLSLGYKKKENNTSPISISNYITSTRRNAFSNEREPKRVLERSWRRKFAQDSRILHSLKSSLNEGKENPHRKKTNNENLPIHCENDMEQSEDKKYSCYETFKSVPQKIDKIVLLGTKSSDIVTEEFGIKPESDIFSEITRVGSTFTNFSSVNESSINDPDVVMKFCDKMAGSNISDQECNSKMSKSSNFHQFLKNDEDLDSILSVASEGTAASSIPLTFFEDTIDDSSISSEKNKSEGSPYSNSKVFDLMKSVLGKINLSATSTSPSPPNQGINEISMIVDVPTFRNCNDDIRNIADNLNEGTIRHEDIDTVFGTANNFSSSAQSTSSISQIDILLQESVFFGQKKKVKKSTSIQFNNTSQLLIYDEDEYEDMTKSIRKRNTKTSSSSSLNLKSGSTLIMNHEKPVTTILKNKKNVNKEREKSRAMDCDDISVEHFFMCFEEHEKSRLSNESKLSDERKRQIYKYFQDFKERKNI</sequence>
<dbReference type="GeneID" id="90075170"/>
<dbReference type="RefSeq" id="XP_064854191.1">
    <property type="nucleotide sequence ID" value="XM_064998119.1"/>
</dbReference>
<evidence type="ECO:0000313" key="3">
    <source>
        <dbReference type="Proteomes" id="UP001360560"/>
    </source>
</evidence>
<dbReference type="EMBL" id="BTFZ01000011">
    <property type="protein sequence ID" value="GMM37195.1"/>
    <property type="molecule type" value="Genomic_DNA"/>
</dbReference>
<protein>
    <submittedName>
        <fullName evidence="2">Uncharacterized protein</fullName>
    </submittedName>
</protein>
<evidence type="ECO:0000256" key="1">
    <source>
        <dbReference type="SAM" id="MobiDB-lite"/>
    </source>
</evidence>
<accession>A0AAV5QQH6</accession>
<keyword evidence="3" id="KW-1185">Reference proteome</keyword>
<name>A0AAV5QQH6_9ASCO</name>
<dbReference type="Proteomes" id="UP001360560">
    <property type="component" value="Unassembled WGS sequence"/>
</dbReference>
<organism evidence="2 3">
    <name type="scientific">Saccharomycopsis crataegensis</name>
    <dbReference type="NCBI Taxonomy" id="43959"/>
    <lineage>
        <taxon>Eukaryota</taxon>
        <taxon>Fungi</taxon>
        <taxon>Dikarya</taxon>
        <taxon>Ascomycota</taxon>
        <taxon>Saccharomycotina</taxon>
        <taxon>Saccharomycetes</taxon>
        <taxon>Saccharomycopsidaceae</taxon>
        <taxon>Saccharomycopsis</taxon>
    </lineage>
</organism>
<feature type="region of interest" description="Disordered" evidence="1">
    <location>
        <begin position="55"/>
        <end position="92"/>
    </location>
</feature>
<dbReference type="AlphaFoldDB" id="A0AAV5QQH6"/>
<feature type="region of interest" description="Disordered" evidence="1">
    <location>
        <begin position="225"/>
        <end position="244"/>
    </location>
</feature>